<protein>
    <submittedName>
        <fullName evidence="3">9-O-acetylesterase</fullName>
    </submittedName>
</protein>
<feature type="chain" id="PRO_5047161469" evidence="2">
    <location>
        <begin position="21"/>
        <end position="622"/>
    </location>
</feature>
<feature type="region of interest" description="Disordered" evidence="1">
    <location>
        <begin position="283"/>
        <end position="304"/>
    </location>
</feature>
<gene>
    <name evidence="3" type="ORF">HAHE_12720</name>
</gene>
<name>A0ABN6H4M6_9BACT</name>
<dbReference type="RefSeq" id="WP_338689519.1">
    <property type="nucleotide sequence ID" value="NZ_AP024702.1"/>
</dbReference>
<dbReference type="InterPro" id="IPR036514">
    <property type="entry name" value="SGNH_hydro_sf"/>
</dbReference>
<sequence>MKLGKVTLCVLAALVAPAIAQPMPKEDVVEVPAIGDGLFLHNLFQSNMVLQRDKPFSIWGWAAPGEKVTVTLAGQSQESAAADDRSWKVTFPAMPASADPVKMSVKGASKTLELENILFGDVWVLGGQSNMEFEVGKVQNGNLEMVSAHYPQIRILTIPAVGTPEKQKGFERLHQWSSWSSRHFRKGDWDVCSPEIVKELSAIGYVFARRVHMASQIPIGVIDVSRGGTTVEAWTPDPVLRKMDSEPVKTMLAEWDEKVAAFDPQEDLASRVAKHQQWVEKMKSEGKEIPANRTEPTDLKPGPAMDHNRPGSCYAGMIGPLEGLAAKGAIFHQGFNNCFSGTEGARMYRDVFPEMIKAWRAAFGDPEMPFGILSLCTAGDKQDLTNFSELMLDAGPFIREAQHQTYAEMVEAGDENIGFTSTYDLRRRWYHPQLKFPAGERIARWALATEYGFDRELRWKPPVIEEMKVEDGRIVLNFDQSVGGVDDGGGIEGFAIAGEDRRFHPATADSLVIGKDDRGRDRKDNKAIVLTSPLVSKPVHFRYAWARNPMGNVQPTGNTDIPLPTQRSDDWAMEEAPLGVLDEKAGENPRADRGKLQKALREQDLQRQIRNAEALIEENSEN</sequence>
<proteinExistence type="predicted"/>
<dbReference type="Gene3D" id="3.40.50.1110">
    <property type="entry name" value="SGNH hydrolase"/>
    <property type="match status" value="1"/>
</dbReference>
<keyword evidence="2" id="KW-0732">Signal</keyword>
<dbReference type="PANTHER" id="PTHR22901">
    <property type="entry name" value="SIALATE O-ACETYLESTERASE"/>
    <property type="match status" value="1"/>
</dbReference>
<dbReference type="InterPro" id="IPR039329">
    <property type="entry name" value="SIAE"/>
</dbReference>
<keyword evidence="4" id="KW-1185">Reference proteome</keyword>
<feature type="compositionally biased region" description="Basic and acidic residues" evidence="1">
    <location>
        <begin position="283"/>
        <end position="298"/>
    </location>
</feature>
<reference evidence="3 4" key="1">
    <citation type="submission" date="2021-06" db="EMBL/GenBank/DDBJ databases">
        <title>Complete genome of Haloferula helveola possessing various polysaccharide degrading enzymes.</title>
        <authorList>
            <person name="Takami H."/>
            <person name="Huang C."/>
            <person name="Hamasaki K."/>
        </authorList>
    </citation>
    <scope>NUCLEOTIDE SEQUENCE [LARGE SCALE GENOMIC DNA]</scope>
    <source>
        <strain evidence="3 4">CN-1</strain>
    </source>
</reference>
<feature type="signal peptide" evidence="2">
    <location>
        <begin position="1"/>
        <end position="20"/>
    </location>
</feature>
<evidence type="ECO:0000313" key="4">
    <source>
        <dbReference type="Proteomes" id="UP001374893"/>
    </source>
</evidence>
<dbReference type="SUPFAM" id="SSF52266">
    <property type="entry name" value="SGNH hydrolase"/>
    <property type="match status" value="1"/>
</dbReference>
<dbReference type="Proteomes" id="UP001374893">
    <property type="component" value="Chromosome"/>
</dbReference>
<evidence type="ECO:0000256" key="2">
    <source>
        <dbReference type="SAM" id="SignalP"/>
    </source>
</evidence>
<dbReference type="EMBL" id="AP024702">
    <property type="protein sequence ID" value="BCX47364.1"/>
    <property type="molecule type" value="Genomic_DNA"/>
</dbReference>
<organism evidence="3 4">
    <name type="scientific">Haloferula helveola</name>
    <dbReference type="NCBI Taxonomy" id="490095"/>
    <lineage>
        <taxon>Bacteria</taxon>
        <taxon>Pseudomonadati</taxon>
        <taxon>Verrucomicrobiota</taxon>
        <taxon>Verrucomicrobiia</taxon>
        <taxon>Verrucomicrobiales</taxon>
        <taxon>Verrucomicrobiaceae</taxon>
        <taxon>Haloferula</taxon>
    </lineage>
</organism>
<evidence type="ECO:0000313" key="3">
    <source>
        <dbReference type="EMBL" id="BCX47364.1"/>
    </source>
</evidence>
<evidence type="ECO:0000256" key="1">
    <source>
        <dbReference type="SAM" id="MobiDB-lite"/>
    </source>
</evidence>
<accession>A0ABN6H4M6</accession>
<dbReference type="PANTHER" id="PTHR22901:SF0">
    <property type="entry name" value="SIALATE O-ACETYLESTERASE"/>
    <property type="match status" value="1"/>
</dbReference>